<reference evidence="7" key="1">
    <citation type="submission" date="2021-02" db="EMBL/GenBank/DDBJ databases">
        <title>Sulfurospirillum tamanensis sp. nov.</title>
        <authorList>
            <person name="Frolova A."/>
            <person name="Merkel A."/>
            <person name="Slobodkin A."/>
        </authorList>
    </citation>
    <scope>NUCLEOTIDE SEQUENCE</scope>
    <source>
        <strain evidence="7">T05b</strain>
    </source>
</reference>
<comment type="similarity">
    <text evidence="2 4">Belongs to the bacterial solute-binding protein 3 family.</text>
</comment>
<keyword evidence="3 5" id="KW-0732">Signal</keyword>
<dbReference type="PROSITE" id="PS01039">
    <property type="entry name" value="SBP_BACTERIAL_3"/>
    <property type="match status" value="1"/>
</dbReference>
<comment type="caution">
    <text evidence="7">The sequence shown here is derived from an EMBL/GenBank/DDBJ whole genome shotgun (WGS) entry which is preliminary data.</text>
</comment>
<feature type="domain" description="Solute-binding protein family 3/N-terminal" evidence="6">
    <location>
        <begin position="22"/>
        <end position="241"/>
    </location>
</feature>
<dbReference type="Pfam" id="PF00497">
    <property type="entry name" value="SBP_bac_3"/>
    <property type="match status" value="1"/>
</dbReference>
<dbReference type="InterPro" id="IPR001638">
    <property type="entry name" value="Solute-binding_3/MltF_N"/>
</dbReference>
<organism evidence="7 8">
    <name type="scientific">Sulfurospirillum tamanense</name>
    <dbReference type="NCBI Taxonomy" id="2813362"/>
    <lineage>
        <taxon>Bacteria</taxon>
        <taxon>Pseudomonadati</taxon>
        <taxon>Campylobacterota</taxon>
        <taxon>Epsilonproteobacteria</taxon>
        <taxon>Campylobacterales</taxon>
        <taxon>Sulfurospirillaceae</taxon>
        <taxon>Sulfurospirillum</taxon>
    </lineage>
</organism>
<dbReference type="InterPro" id="IPR018313">
    <property type="entry name" value="SBP_3_CS"/>
</dbReference>
<feature type="chain" id="PRO_5046897270" evidence="5">
    <location>
        <begin position="19"/>
        <end position="241"/>
    </location>
</feature>
<proteinExistence type="inferred from homology"/>
<dbReference type="RefSeq" id="WP_205458830.1">
    <property type="nucleotide sequence ID" value="NZ_JAFHKK010000009.1"/>
</dbReference>
<evidence type="ECO:0000256" key="4">
    <source>
        <dbReference type="RuleBase" id="RU003744"/>
    </source>
</evidence>
<dbReference type="Proteomes" id="UP000703590">
    <property type="component" value="Unassembled WGS sequence"/>
</dbReference>
<evidence type="ECO:0000256" key="1">
    <source>
        <dbReference type="ARBA" id="ARBA00004196"/>
    </source>
</evidence>
<dbReference type="PANTHER" id="PTHR35936:SF34">
    <property type="entry name" value="ABC TRANSPORTER EXTRACELLULAR-BINDING PROTEIN YCKB-RELATED"/>
    <property type="match status" value="1"/>
</dbReference>
<keyword evidence="8" id="KW-1185">Reference proteome</keyword>
<feature type="signal peptide" evidence="5">
    <location>
        <begin position="1"/>
        <end position="18"/>
    </location>
</feature>
<dbReference type="Gene3D" id="3.40.190.10">
    <property type="entry name" value="Periplasmic binding protein-like II"/>
    <property type="match status" value="2"/>
</dbReference>
<accession>A0ABS2WRM7</accession>
<evidence type="ECO:0000256" key="5">
    <source>
        <dbReference type="SAM" id="SignalP"/>
    </source>
</evidence>
<dbReference type="SUPFAM" id="SSF53850">
    <property type="entry name" value="Periplasmic binding protein-like II"/>
    <property type="match status" value="1"/>
</dbReference>
<sequence>MKSLFLTLILAFNSLLFAASNTLTVGLAAAYPPFESRDEKSGQIVGFDIDLAHAIGKILGKTIVIKDAEWQALLGGLRNGHYDIILSAMSKQEAGADNANFSDPYYELTDVIVTRKDDARITKPEDLKGKVVGVQLGSGSEQVVDKLEGLKSVSRYNYNPEAFLDLKHKRIDAVVVGYAYALTQKDFATEYKLAGEVAAAELVIVMKKGQDALTAQINQALAQVKADGTYDALVEKWLQVK</sequence>
<dbReference type="EMBL" id="JAFHKK010000009">
    <property type="protein sequence ID" value="MBN2964281.1"/>
    <property type="molecule type" value="Genomic_DNA"/>
</dbReference>
<evidence type="ECO:0000256" key="2">
    <source>
        <dbReference type="ARBA" id="ARBA00010333"/>
    </source>
</evidence>
<comment type="subcellular location">
    <subcellularLocation>
        <location evidence="1">Cell envelope</location>
    </subcellularLocation>
</comment>
<dbReference type="PANTHER" id="PTHR35936">
    <property type="entry name" value="MEMBRANE-BOUND LYTIC MUREIN TRANSGLYCOSYLASE F"/>
    <property type="match status" value="1"/>
</dbReference>
<name>A0ABS2WRM7_9BACT</name>
<evidence type="ECO:0000313" key="7">
    <source>
        <dbReference type="EMBL" id="MBN2964281.1"/>
    </source>
</evidence>
<gene>
    <name evidence="7" type="ORF">JWV37_05785</name>
</gene>
<evidence type="ECO:0000256" key="3">
    <source>
        <dbReference type="ARBA" id="ARBA00022729"/>
    </source>
</evidence>
<protein>
    <submittedName>
        <fullName evidence="7">Transporter substrate-binding domain-containing protein</fullName>
    </submittedName>
</protein>
<evidence type="ECO:0000313" key="8">
    <source>
        <dbReference type="Proteomes" id="UP000703590"/>
    </source>
</evidence>
<reference evidence="7" key="2">
    <citation type="submission" date="2021-02" db="EMBL/GenBank/DDBJ databases">
        <authorList>
            <person name="Merkel A.Y."/>
        </authorList>
    </citation>
    <scope>NUCLEOTIDE SEQUENCE</scope>
    <source>
        <strain evidence="7">T05b</strain>
    </source>
</reference>
<dbReference type="SMART" id="SM00062">
    <property type="entry name" value="PBPb"/>
    <property type="match status" value="1"/>
</dbReference>
<evidence type="ECO:0000259" key="6">
    <source>
        <dbReference type="SMART" id="SM00062"/>
    </source>
</evidence>